<evidence type="ECO:0000313" key="2">
    <source>
        <dbReference type="EMBL" id="TIC62842.1"/>
    </source>
</evidence>
<feature type="region of interest" description="Disordered" evidence="1">
    <location>
        <begin position="84"/>
        <end position="191"/>
    </location>
</feature>
<accession>A0AB38MUQ2</accession>
<dbReference type="Proteomes" id="UP000309601">
    <property type="component" value="Unassembled WGS sequence"/>
</dbReference>
<feature type="compositionally biased region" description="Basic residues" evidence="1">
    <location>
        <begin position="152"/>
        <end position="165"/>
    </location>
</feature>
<dbReference type="EMBL" id="SPRW01000042">
    <property type="protein sequence ID" value="TIC62842.1"/>
    <property type="molecule type" value="Genomic_DNA"/>
</dbReference>
<gene>
    <name evidence="2" type="ORF">E3Q02_03334</name>
</gene>
<reference evidence="2 3" key="1">
    <citation type="submission" date="2019-03" db="EMBL/GenBank/DDBJ databases">
        <title>Sequencing 25 genomes of Wallemia mellicola.</title>
        <authorList>
            <person name="Gostincar C."/>
        </authorList>
    </citation>
    <scope>NUCLEOTIDE SEQUENCE [LARGE SCALE GENOMIC DNA]</scope>
    <source>
        <strain evidence="2 3">EXF-1274</strain>
    </source>
</reference>
<feature type="compositionally biased region" description="Pro residues" evidence="1">
    <location>
        <begin position="105"/>
        <end position="116"/>
    </location>
</feature>
<organism evidence="2 3">
    <name type="scientific">Wallemia mellicola</name>
    <dbReference type="NCBI Taxonomy" id="1708541"/>
    <lineage>
        <taxon>Eukaryota</taxon>
        <taxon>Fungi</taxon>
        <taxon>Dikarya</taxon>
        <taxon>Basidiomycota</taxon>
        <taxon>Wallemiomycotina</taxon>
        <taxon>Wallemiomycetes</taxon>
        <taxon>Wallemiales</taxon>
        <taxon>Wallemiaceae</taxon>
        <taxon>Wallemia</taxon>
    </lineage>
</organism>
<comment type="caution">
    <text evidence="2">The sequence shown here is derived from an EMBL/GenBank/DDBJ whole genome shotgun (WGS) entry which is preliminary data.</text>
</comment>
<evidence type="ECO:0000256" key="1">
    <source>
        <dbReference type="SAM" id="MobiDB-lite"/>
    </source>
</evidence>
<proteinExistence type="predicted"/>
<name>A0AB38MUQ2_9BASI</name>
<evidence type="ECO:0000313" key="3">
    <source>
        <dbReference type="Proteomes" id="UP000309601"/>
    </source>
</evidence>
<protein>
    <submittedName>
        <fullName evidence="2">Uncharacterized protein</fullName>
    </submittedName>
</protein>
<feature type="compositionally biased region" description="Low complexity" evidence="1">
    <location>
        <begin position="117"/>
        <end position="138"/>
    </location>
</feature>
<dbReference type="AlphaFoldDB" id="A0AB38MUQ2"/>
<sequence length="243" mass="27848">MNSELNAQSFLNETQNQSMGPSASGSLPSPKVKIDTPKSYLFEWFIINLELQYQNQFRSPNYYEINFNLQQRYDVSQKKYMMKQRAGAVQHPARPYPAQMIRPPMSIPSMPPPPTPIQQQQQPQQPQQAQQPQQFQPQINGYSPTDESPKQRVTRQNKRATKKKKKDDDDESFNNDDGGGTPSQNDSPAITPSEILANIDNQQQSTPNSNENINQQENFLDFNMLNDLPQMNDLNEIFNDPLS</sequence>